<sequence>MSPPPKPEKAAAGFPVAQAPAPEATAMKAPTPRSLIVSFFGAYGRELGGWIAVADLVTLLGLLGVDAPAVRSAVSRQKQRGFLRARQSGGVAGYSLSEEAEQILADGDRRIYTRQDAKLDDGWVLAVFSVPESERHRRHLLRSRLSRLGFGATAPGVWIAPSHLAEEARHTLERLELAPYVDLFHADYLAYADLREAAARWWDLGAVQAGYAEFSAQFLETDDAPADDSEAFATYLRALDAWRRMPYRDPGLPPELLPDDWHGVQAADIFFRLHDTLRARGMNYVRSVVER</sequence>
<name>A0ABP5DZ88_9ACTN</name>
<reference evidence="5" key="1">
    <citation type="journal article" date="2019" name="Int. J. Syst. Evol. Microbiol.">
        <title>The Global Catalogue of Microorganisms (GCM) 10K type strain sequencing project: providing services to taxonomists for standard genome sequencing and annotation.</title>
        <authorList>
            <consortium name="The Broad Institute Genomics Platform"/>
            <consortium name="The Broad Institute Genome Sequencing Center for Infectious Disease"/>
            <person name="Wu L."/>
            <person name="Ma J."/>
        </authorList>
    </citation>
    <scope>NUCLEOTIDE SEQUENCE [LARGE SCALE GENOMIC DNA]</scope>
    <source>
        <strain evidence="5">JCM 16013</strain>
    </source>
</reference>
<feature type="domain" description="Transcriptional repressor PaaX-like N-terminal" evidence="1">
    <location>
        <begin position="32"/>
        <end position="99"/>
    </location>
</feature>
<dbReference type="EMBL" id="BAAAQM010000041">
    <property type="protein sequence ID" value="GAA1988970.1"/>
    <property type="molecule type" value="Genomic_DNA"/>
</dbReference>
<dbReference type="Pfam" id="PF20803">
    <property type="entry name" value="PaaX_M"/>
    <property type="match status" value="1"/>
</dbReference>
<accession>A0ABP5DZ88</accession>
<evidence type="ECO:0000313" key="4">
    <source>
        <dbReference type="EMBL" id="GAA1988970.1"/>
    </source>
</evidence>
<protein>
    <submittedName>
        <fullName evidence="4">PaaX family transcriptional regulator C-terminal domain-containing protein</fullName>
    </submittedName>
</protein>
<evidence type="ECO:0000259" key="2">
    <source>
        <dbReference type="Pfam" id="PF08223"/>
    </source>
</evidence>
<dbReference type="PIRSF" id="PIRSF020623">
    <property type="entry name" value="PaaX"/>
    <property type="match status" value="1"/>
</dbReference>
<keyword evidence="5" id="KW-1185">Reference proteome</keyword>
<dbReference type="Gene3D" id="1.20.58.1460">
    <property type="match status" value="1"/>
</dbReference>
<dbReference type="InterPro" id="IPR048846">
    <property type="entry name" value="PaaX-like_central"/>
</dbReference>
<gene>
    <name evidence="4" type="ORF">GCM10009838_59810</name>
</gene>
<evidence type="ECO:0000259" key="3">
    <source>
        <dbReference type="Pfam" id="PF20803"/>
    </source>
</evidence>
<dbReference type="PANTHER" id="PTHR30319">
    <property type="entry name" value="PHENYLACETIC ACID REGULATOR-RELATED TRANSCRIPTIONAL REPRESSOR"/>
    <property type="match status" value="1"/>
</dbReference>
<dbReference type="Gene3D" id="1.10.10.10">
    <property type="entry name" value="Winged helix-like DNA-binding domain superfamily/Winged helix DNA-binding domain"/>
    <property type="match status" value="1"/>
</dbReference>
<evidence type="ECO:0000313" key="5">
    <source>
        <dbReference type="Proteomes" id="UP001499854"/>
    </source>
</evidence>
<proteinExistence type="predicted"/>
<comment type="caution">
    <text evidence="4">The sequence shown here is derived from an EMBL/GenBank/DDBJ whole genome shotgun (WGS) entry which is preliminary data.</text>
</comment>
<dbReference type="Proteomes" id="UP001499854">
    <property type="component" value="Unassembled WGS sequence"/>
</dbReference>
<dbReference type="InterPro" id="IPR012906">
    <property type="entry name" value="PaaX-like_N"/>
</dbReference>
<evidence type="ECO:0000259" key="1">
    <source>
        <dbReference type="Pfam" id="PF07848"/>
    </source>
</evidence>
<dbReference type="InterPro" id="IPR036388">
    <property type="entry name" value="WH-like_DNA-bd_sf"/>
</dbReference>
<dbReference type="Pfam" id="PF08223">
    <property type="entry name" value="PaaX_C"/>
    <property type="match status" value="1"/>
</dbReference>
<feature type="domain" description="Transcriptional repressor PaaX-like central Cas2-like" evidence="3">
    <location>
        <begin position="117"/>
        <end position="196"/>
    </location>
</feature>
<organism evidence="4 5">
    <name type="scientific">Catenulispora subtropica</name>
    <dbReference type="NCBI Taxonomy" id="450798"/>
    <lineage>
        <taxon>Bacteria</taxon>
        <taxon>Bacillati</taxon>
        <taxon>Actinomycetota</taxon>
        <taxon>Actinomycetes</taxon>
        <taxon>Catenulisporales</taxon>
        <taxon>Catenulisporaceae</taxon>
        <taxon>Catenulispora</taxon>
    </lineage>
</organism>
<dbReference type="Pfam" id="PF07848">
    <property type="entry name" value="PaaX"/>
    <property type="match status" value="1"/>
</dbReference>
<dbReference type="Gene3D" id="3.30.70.2650">
    <property type="match status" value="1"/>
</dbReference>
<dbReference type="PANTHER" id="PTHR30319:SF1">
    <property type="entry name" value="TRANSCRIPTIONAL REPRESSOR PAAX"/>
    <property type="match status" value="1"/>
</dbReference>
<feature type="domain" description="Transcriptional repressor PaaX-like C-terminal" evidence="2">
    <location>
        <begin position="202"/>
        <end position="286"/>
    </location>
</feature>
<dbReference type="InterPro" id="IPR013225">
    <property type="entry name" value="PaaX_C"/>
</dbReference>
<dbReference type="InterPro" id="IPR011965">
    <property type="entry name" value="PaaX_trns_reg"/>
</dbReference>